<keyword evidence="2" id="KW-1185">Reference proteome</keyword>
<sequence>MEKFPRPSLLKWSPQPCARPITCCVVRVMADAVISIHPSCLAGARRGMAWADWDAALFLVSWAKKPRAFRIPRRLDCWTMRMLGALRRDAGLASLILFFQLGTGRFDDIVSGFPISPRSVSAVA</sequence>
<evidence type="ECO:0000313" key="1">
    <source>
        <dbReference type="EMBL" id="KAJ3522498.1"/>
    </source>
</evidence>
<name>A0ACC1RNB9_9HYPO</name>
<reference evidence="1" key="1">
    <citation type="submission" date="2022-08" db="EMBL/GenBank/DDBJ databases">
        <title>Genome Sequence of Fusarium decemcellulare.</title>
        <authorList>
            <person name="Buettner E."/>
        </authorList>
    </citation>
    <scope>NUCLEOTIDE SEQUENCE</scope>
    <source>
        <strain evidence="1">Babe19</strain>
    </source>
</reference>
<accession>A0ACC1RNB9</accession>
<gene>
    <name evidence="1" type="ORF">NM208_g12833</name>
</gene>
<dbReference type="EMBL" id="JANRMS010002434">
    <property type="protein sequence ID" value="KAJ3522498.1"/>
    <property type="molecule type" value="Genomic_DNA"/>
</dbReference>
<evidence type="ECO:0000313" key="2">
    <source>
        <dbReference type="Proteomes" id="UP001148629"/>
    </source>
</evidence>
<organism evidence="1 2">
    <name type="scientific">Fusarium decemcellulare</name>
    <dbReference type="NCBI Taxonomy" id="57161"/>
    <lineage>
        <taxon>Eukaryota</taxon>
        <taxon>Fungi</taxon>
        <taxon>Dikarya</taxon>
        <taxon>Ascomycota</taxon>
        <taxon>Pezizomycotina</taxon>
        <taxon>Sordariomycetes</taxon>
        <taxon>Hypocreomycetidae</taxon>
        <taxon>Hypocreales</taxon>
        <taxon>Nectriaceae</taxon>
        <taxon>Fusarium</taxon>
        <taxon>Fusarium decemcellulare species complex</taxon>
    </lineage>
</organism>
<comment type="caution">
    <text evidence="1">The sequence shown here is derived from an EMBL/GenBank/DDBJ whole genome shotgun (WGS) entry which is preliminary data.</text>
</comment>
<protein>
    <submittedName>
        <fullName evidence="1">Uncharacterized protein</fullName>
    </submittedName>
</protein>
<proteinExistence type="predicted"/>
<dbReference type="Proteomes" id="UP001148629">
    <property type="component" value="Unassembled WGS sequence"/>
</dbReference>